<dbReference type="GO" id="GO:0009236">
    <property type="term" value="P:cobalamin biosynthetic process"/>
    <property type="evidence" value="ECO:0007669"/>
    <property type="project" value="UniProtKB-UniPathway"/>
</dbReference>
<sequence>MIYIVGVGPGNLDFLTEKSIKIIRQAHILVGGKRNLELVDSLRVNEVNKIVYDSKFDLESFLKCINSNDNVVFLASGDPMLYGIFLTISKYVDKNNICVIPGISAVQYLCAKLKISMERLITLSAHGGFINEEFLREIVFALEKYKKVAIFTDPSNTPKYIISNLMKNQEFYNLAYENKDIFRLYIGENLSYENERISVFCFEDIKHLPEDFAVLNTMLITIGGM</sequence>
<evidence type="ECO:0000256" key="1">
    <source>
        <dbReference type="ARBA" id="ARBA00004953"/>
    </source>
</evidence>
<dbReference type="SUPFAM" id="SSF53790">
    <property type="entry name" value="Tetrapyrrole methylase"/>
    <property type="match status" value="1"/>
</dbReference>
<dbReference type="Pfam" id="PF00590">
    <property type="entry name" value="TP_methylase"/>
    <property type="match status" value="1"/>
</dbReference>
<comment type="pathway">
    <text evidence="1">Cofactor biosynthesis; adenosylcobalamin biosynthesis.</text>
</comment>
<evidence type="ECO:0000256" key="4">
    <source>
        <dbReference type="ARBA" id="ARBA00022679"/>
    </source>
</evidence>
<dbReference type="GO" id="GO:0008276">
    <property type="term" value="F:protein methyltransferase activity"/>
    <property type="evidence" value="ECO:0007669"/>
    <property type="project" value="InterPro"/>
</dbReference>
<dbReference type="EMBL" id="DTBH01000153">
    <property type="protein sequence ID" value="HGQ77726.1"/>
    <property type="molecule type" value="Genomic_DNA"/>
</dbReference>
<proteinExistence type="predicted"/>
<evidence type="ECO:0000259" key="6">
    <source>
        <dbReference type="Pfam" id="PF00590"/>
    </source>
</evidence>
<accession>A0A7V4FHA1</accession>
<dbReference type="InterPro" id="IPR014776">
    <property type="entry name" value="4pyrrole_Mease_sub2"/>
</dbReference>
<keyword evidence="2" id="KW-0169">Cobalamin biosynthesis</keyword>
<dbReference type="PANTHER" id="PTHR43182">
    <property type="entry name" value="COBALT-PRECORRIN-6B C(15)-METHYLTRANSFERASE (DECARBOXYLATING)"/>
    <property type="match status" value="1"/>
</dbReference>
<dbReference type="GO" id="GO:0032259">
    <property type="term" value="P:methylation"/>
    <property type="evidence" value="ECO:0007669"/>
    <property type="project" value="UniProtKB-KW"/>
</dbReference>
<dbReference type="PANTHER" id="PTHR43182:SF1">
    <property type="entry name" value="COBALT-PRECORRIN-7 C(5)-METHYLTRANSFERASE"/>
    <property type="match status" value="1"/>
</dbReference>
<evidence type="ECO:0000256" key="2">
    <source>
        <dbReference type="ARBA" id="ARBA00022573"/>
    </source>
</evidence>
<dbReference type="Gene3D" id="3.40.1010.10">
    <property type="entry name" value="Cobalt-precorrin-4 Transmethylase, Domain 1"/>
    <property type="match status" value="1"/>
</dbReference>
<keyword evidence="5" id="KW-0949">S-adenosyl-L-methionine</keyword>
<evidence type="ECO:0000256" key="5">
    <source>
        <dbReference type="ARBA" id="ARBA00022691"/>
    </source>
</evidence>
<dbReference type="UniPathway" id="UPA00148"/>
<keyword evidence="4 7" id="KW-0808">Transferase</keyword>
<protein>
    <submittedName>
        <fullName evidence="7">Precorrin-6y C5,15-methyltransferase (Decarboxylating) subunit CbiE</fullName>
    </submittedName>
</protein>
<reference evidence="7" key="1">
    <citation type="journal article" date="2020" name="mSystems">
        <title>Genome- and Community-Level Interaction Insights into Carbon Utilization and Element Cycling Functions of Hydrothermarchaeota in Hydrothermal Sediment.</title>
        <authorList>
            <person name="Zhou Z."/>
            <person name="Liu Y."/>
            <person name="Xu W."/>
            <person name="Pan J."/>
            <person name="Luo Z.H."/>
            <person name="Li M."/>
        </authorList>
    </citation>
    <scope>NUCLEOTIDE SEQUENCE [LARGE SCALE GENOMIC DNA]</scope>
    <source>
        <strain evidence="7">SpSt-640</strain>
    </source>
</reference>
<dbReference type="InterPro" id="IPR050714">
    <property type="entry name" value="Cobalamin_biosynth_MTase"/>
</dbReference>
<evidence type="ECO:0000256" key="3">
    <source>
        <dbReference type="ARBA" id="ARBA00022603"/>
    </source>
</evidence>
<dbReference type="InterPro" id="IPR000878">
    <property type="entry name" value="4pyrrol_Mease"/>
</dbReference>
<gene>
    <name evidence="7" type="primary">cbiE</name>
    <name evidence="7" type="ORF">ENU12_07495</name>
</gene>
<keyword evidence="3 7" id="KW-0489">Methyltransferase</keyword>
<evidence type="ECO:0000313" key="7">
    <source>
        <dbReference type="EMBL" id="HGQ77726.1"/>
    </source>
</evidence>
<dbReference type="AlphaFoldDB" id="A0A7V4FHA1"/>
<dbReference type="InterPro" id="IPR035996">
    <property type="entry name" value="4pyrrol_Methylase_sf"/>
</dbReference>
<name>A0A7V4FHA1_FERPE</name>
<dbReference type="InterPro" id="IPR012818">
    <property type="entry name" value="CbiE"/>
</dbReference>
<dbReference type="NCBIfam" id="TIGR02467">
    <property type="entry name" value="CbiE"/>
    <property type="match status" value="1"/>
</dbReference>
<dbReference type="InterPro" id="IPR014777">
    <property type="entry name" value="4pyrrole_Mease_sub1"/>
</dbReference>
<dbReference type="Gene3D" id="3.30.950.10">
    <property type="entry name" value="Methyltransferase, Cobalt-precorrin-4 Transmethylase, Domain 2"/>
    <property type="match status" value="1"/>
</dbReference>
<feature type="domain" description="Tetrapyrrole methylase" evidence="6">
    <location>
        <begin position="1"/>
        <end position="197"/>
    </location>
</feature>
<comment type="caution">
    <text evidence="7">The sequence shown here is derived from an EMBL/GenBank/DDBJ whole genome shotgun (WGS) entry which is preliminary data.</text>
</comment>
<organism evidence="7">
    <name type="scientific">Fervidobacterium pennivorans</name>
    <dbReference type="NCBI Taxonomy" id="93466"/>
    <lineage>
        <taxon>Bacteria</taxon>
        <taxon>Thermotogati</taxon>
        <taxon>Thermotogota</taxon>
        <taxon>Thermotogae</taxon>
        <taxon>Thermotogales</taxon>
        <taxon>Fervidobacteriaceae</taxon>
        <taxon>Fervidobacterium</taxon>
    </lineage>
</organism>
<dbReference type="CDD" id="cd11644">
    <property type="entry name" value="Precorrin-6Y-MT"/>
    <property type="match status" value="1"/>
</dbReference>